<evidence type="ECO:0000313" key="1">
    <source>
        <dbReference type="EMBL" id="KTD19253.1"/>
    </source>
</evidence>
<dbReference type="AlphaFoldDB" id="A0A0W0VGG2"/>
<comment type="caution">
    <text evidence="1">The sequence shown here is derived from an EMBL/GenBank/DDBJ whole genome shotgun (WGS) entry which is preliminary data.</text>
</comment>
<organism evidence="1 2">
    <name type="scientific">Legionella israelensis</name>
    <dbReference type="NCBI Taxonomy" id="454"/>
    <lineage>
        <taxon>Bacteria</taxon>
        <taxon>Pseudomonadati</taxon>
        <taxon>Pseudomonadota</taxon>
        <taxon>Gammaproteobacteria</taxon>
        <taxon>Legionellales</taxon>
        <taxon>Legionellaceae</taxon>
        <taxon>Legionella</taxon>
    </lineage>
</organism>
<dbReference type="Proteomes" id="UP000054761">
    <property type="component" value="Unassembled WGS sequence"/>
</dbReference>
<keyword evidence="2" id="KW-1185">Reference proteome</keyword>
<accession>A0A0W0VGG2</accession>
<dbReference type="STRING" id="454.Lisr_2103"/>
<sequence length="247" mass="27423">MIPVLYKLLPSEALREISFISSYGNSKGITQENLEAALTEGKVFIRGVFLPTGFAKKQKIMLSKQTADSLFKTLCDSFHSQLCPILLADSEVFNATKDIKNVLDQERLLKAYEKLGPDIIFNKILEKSGPELFEWIGSELFETLAGMELRKVSREKNVPTRTRKFDRTGKSGNPMRSTSMIGYGASVYSSVGFIIFDPAIRSIRGIDAQDNDSGRGKRSKLITGNLAKAMNLEKATLEQKAKSIGRS</sequence>
<gene>
    <name evidence="1" type="ORF">Lisr_2103</name>
</gene>
<reference evidence="1 2" key="1">
    <citation type="submission" date="2015-11" db="EMBL/GenBank/DDBJ databases">
        <title>Genomic analysis of 38 Legionella species identifies large and diverse effector repertoires.</title>
        <authorList>
            <person name="Burstein D."/>
            <person name="Amaro F."/>
            <person name="Zusman T."/>
            <person name="Lifshitz Z."/>
            <person name="Cohen O."/>
            <person name="Gilbert J.A."/>
            <person name="Pupko T."/>
            <person name="Shuman H.A."/>
            <person name="Segal G."/>
        </authorList>
    </citation>
    <scope>NUCLEOTIDE SEQUENCE [LARGE SCALE GENOMIC DNA]</scope>
    <source>
        <strain evidence="1 2">Bercovier 4</strain>
    </source>
</reference>
<dbReference type="PATRIC" id="fig|454.4.peg.2289"/>
<evidence type="ECO:0000313" key="2">
    <source>
        <dbReference type="Proteomes" id="UP000054761"/>
    </source>
</evidence>
<proteinExistence type="predicted"/>
<protein>
    <submittedName>
        <fullName evidence="1">Uncharacterized protein</fullName>
    </submittedName>
</protein>
<dbReference type="EMBL" id="LNYH01000114">
    <property type="protein sequence ID" value="KTD19253.1"/>
    <property type="molecule type" value="Genomic_DNA"/>
</dbReference>
<name>A0A0W0VGG2_9GAMM</name>